<accession>A0A1G8L0V9</accession>
<sequence>MLGKTAGGLTWMFRYLERCETMSRLIETGFRNALTRPTTAADEWAAVLDAAGVRTAYLERHQSFEQSAVVDFLLRDCNNPSSVMSCIEHARNNARLVRTALSREVWEVTNDCWMTLKGALGHKVRDRDLPAVLSIIRQQNALVRGATHGTMLRNDIFNFCRIGTFMERADATARILDVKYYVLLPSISHIGSALDNVQWENILRSVGAHSSYRWLNGPDISALGIAEFLILDHRMPRSLSFCIDKVASNLRYLEKEYATRNPSQEKVEAMVTLLADAKIDEIFDEGLHEFILDVLADISELSAMIETDYRFYE</sequence>
<dbReference type="PANTHER" id="PTHR34595:SF7">
    <property type="entry name" value="SLL1039 PROTEIN"/>
    <property type="match status" value="1"/>
</dbReference>
<dbReference type="PANTHER" id="PTHR34595">
    <property type="entry name" value="BLR5612 PROTEIN"/>
    <property type="match status" value="1"/>
</dbReference>
<evidence type="ECO:0000313" key="2">
    <source>
        <dbReference type="EMBL" id="SDI49375.1"/>
    </source>
</evidence>
<dbReference type="RefSeq" id="WP_093149066.1">
    <property type="nucleotide sequence ID" value="NZ_FNEK01000003.1"/>
</dbReference>
<dbReference type="InterPro" id="IPR051680">
    <property type="entry name" value="ATP-dep_Glu-Cys_Ligase-2"/>
</dbReference>
<evidence type="ECO:0000313" key="3">
    <source>
        <dbReference type="Proteomes" id="UP000199382"/>
    </source>
</evidence>
<gene>
    <name evidence="2" type="ORF">SAMN04488026_1003149</name>
</gene>
<dbReference type="STRING" id="571298.SAMN04488026_1003149"/>
<reference evidence="2 3" key="1">
    <citation type="submission" date="2016-10" db="EMBL/GenBank/DDBJ databases">
        <authorList>
            <person name="de Groot N.N."/>
        </authorList>
    </citation>
    <scope>NUCLEOTIDE SEQUENCE [LARGE SCALE GENOMIC DNA]</scope>
    <source>
        <strain evidence="2 3">DSM 25294</strain>
    </source>
</reference>
<dbReference type="AlphaFoldDB" id="A0A1G8L0V9"/>
<protein>
    <submittedName>
        <fullName evidence="2">Uncharacterized conserved protein, Alpha-E superfamily</fullName>
    </submittedName>
</protein>
<organism evidence="2 3">
    <name type="scientific">Aliiruegeria lutimaris</name>
    <dbReference type="NCBI Taxonomy" id="571298"/>
    <lineage>
        <taxon>Bacteria</taxon>
        <taxon>Pseudomonadati</taxon>
        <taxon>Pseudomonadota</taxon>
        <taxon>Alphaproteobacteria</taxon>
        <taxon>Rhodobacterales</taxon>
        <taxon>Roseobacteraceae</taxon>
        <taxon>Aliiruegeria</taxon>
    </lineage>
</organism>
<evidence type="ECO:0000259" key="1">
    <source>
        <dbReference type="Pfam" id="PF04168"/>
    </source>
</evidence>
<keyword evidence="3" id="KW-1185">Reference proteome</keyword>
<dbReference type="OrthoDB" id="9803532at2"/>
<proteinExistence type="predicted"/>
<dbReference type="EMBL" id="FNEK01000003">
    <property type="protein sequence ID" value="SDI49375.1"/>
    <property type="molecule type" value="Genomic_DNA"/>
</dbReference>
<dbReference type="Proteomes" id="UP000199382">
    <property type="component" value="Unassembled WGS sequence"/>
</dbReference>
<dbReference type="InterPro" id="IPR007296">
    <property type="entry name" value="DUF403"/>
</dbReference>
<dbReference type="Pfam" id="PF04168">
    <property type="entry name" value="Alpha-E"/>
    <property type="match status" value="1"/>
</dbReference>
<name>A0A1G8L0V9_9RHOB</name>
<feature type="domain" description="DUF403" evidence="1">
    <location>
        <begin position="1"/>
        <end position="309"/>
    </location>
</feature>